<accession>A0ABN2NGG2</accession>
<reference evidence="2 3" key="1">
    <citation type="journal article" date="2019" name="Int. J. Syst. Evol. Microbiol.">
        <title>The Global Catalogue of Microorganisms (GCM) 10K type strain sequencing project: providing services to taxonomists for standard genome sequencing and annotation.</title>
        <authorList>
            <consortium name="The Broad Institute Genomics Platform"/>
            <consortium name="The Broad Institute Genome Sequencing Center for Infectious Disease"/>
            <person name="Wu L."/>
            <person name="Ma J."/>
        </authorList>
    </citation>
    <scope>NUCLEOTIDE SEQUENCE [LARGE SCALE GENOMIC DNA]</scope>
    <source>
        <strain evidence="2 3">JCM 14326</strain>
    </source>
</reference>
<evidence type="ECO:0000313" key="2">
    <source>
        <dbReference type="EMBL" id="GAA1865483.1"/>
    </source>
</evidence>
<dbReference type="InterPro" id="IPR036388">
    <property type="entry name" value="WH-like_DNA-bd_sf"/>
</dbReference>
<protein>
    <submittedName>
        <fullName evidence="2">ArsR family transcriptional regulator</fullName>
    </submittedName>
</protein>
<dbReference type="Gene3D" id="1.10.10.10">
    <property type="entry name" value="Winged helix-like DNA-binding domain superfamily/Winged helix DNA-binding domain"/>
    <property type="match status" value="1"/>
</dbReference>
<dbReference type="SUPFAM" id="SSF46785">
    <property type="entry name" value="Winged helix' DNA-binding domain"/>
    <property type="match status" value="1"/>
</dbReference>
<dbReference type="InterPro" id="IPR036390">
    <property type="entry name" value="WH_DNA-bd_sf"/>
</dbReference>
<dbReference type="CDD" id="cd00090">
    <property type="entry name" value="HTH_ARSR"/>
    <property type="match status" value="1"/>
</dbReference>
<dbReference type="EMBL" id="BAAANL010000004">
    <property type="protein sequence ID" value="GAA1865483.1"/>
    <property type="molecule type" value="Genomic_DNA"/>
</dbReference>
<dbReference type="Proteomes" id="UP001501094">
    <property type="component" value="Unassembled WGS sequence"/>
</dbReference>
<comment type="caution">
    <text evidence="2">The sequence shown here is derived from an EMBL/GenBank/DDBJ whole genome shotgun (WGS) entry which is preliminary data.</text>
</comment>
<dbReference type="InterPro" id="IPR011991">
    <property type="entry name" value="ArsR-like_HTH"/>
</dbReference>
<feature type="region of interest" description="Disordered" evidence="1">
    <location>
        <begin position="187"/>
        <end position="226"/>
    </location>
</feature>
<keyword evidence="3" id="KW-1185">Reference proteome</keyword>
<gene>
    <name evidence="2" type="ORF">GCM10009751_24500</name>
</gene>
<proteinExistence type="predicted"/>
<sequence length="226" mass="24698">MHTGHPELLPILRSRVQGSILAQTYLRPDREYTVGELTEAAHATHGATSREVSRLVEAGLLTDRRLGNVRLVRRGESSRLTRPLTDLLIATFGPLPVLEDELCEIDGIDLAFIYGSWAARYEGEPGPPPNDVDVLVVGTADRDVLYDVATRSSERLGGFEVNIRRIRPAAWNADSPDPFVQSVLTRPRIDIRPGKGKSRNASMGTGTRAHRQDDQGAPPAASTSES</sequence>
<organism evidence="2 3">
    <name type="scientific">Myceligenerans crystallogenes</name>
    <dbReference type="NCBI Taxonomy" id="316335"/>
    <lineage>
        <taxon>Bacteria</taxon>
        <taxon>Bacillati</taxon>
        <taxon>Actinomycetota</taxon>
        <taxon>Actinomycetes</taxon>
        <taxon>Micrococcales</taxon>
        <taxon>Promicromonosporaceae</taxon>
        <taxon>Myceligenerans</taxon>
    </lineage>
</organism>
<evidence type="ECO:0000313" key="3">
    <source>
        <dbReference type="Proteomes" id="UP001501094"/>
    </source>
</evidence>
<name>A0ABN2NGG2_9MICO</name>
<evidence type="ECO:0000256" key="1">
    <source>
        <dbReference type="SAM" id="MobiDB-lite"/>
    </source>
</evidence>